<proteinExistence type="predicted"/>
<evidence type="ECO:0000313" key="1">
    <source>
        <dbReference type="EMBL" id="KAK3758718.1"/>
    </source>
</evidence>
<gene>
    <name evidence="1" type="ORF">RRG08_017774</name>
</gene>
<dbReference type="EMBL" id="JAWDGP010005229">
    <property type="protein sequence ID" value="KAK3758718.1"/>
    <property type="molecule type" value="Genomic_DNA"/>
</dbReference>
<protein>
    <submittedName>
        <fullName evidence="1">Uncharacterized protein</fullName>
    </submittedName>
</protein>
<dbReference type="AlphaFoldDB" id="A0AAE0YX44"/>
<name>A0AAE0YX44_9GAST</name>
<organism evidence="1 2">
    <name type="scientific">Elysia crispata</name>
    <name type="common">lettuce slug</name>
    <dbReference type="NCBI Taxonomy" id="231223"/>
    <lineage>
        <taxon>Eukaryota</taxon>
        <taxon>Metazoa</taxon>
        <taxon>Spiralia</taxon>
        <taxon>Lophotrochozoa</taxon>
        <taxon>Mollusca</taxon>
        <taxon>Gastropoda</taxon>
        <taxon>Heterobranchia</taxon>
        <taxon>Euthyneura</taxon>
        <taxon>Panpulmonata</taxon>
        <taxon>Sacoglossa</taxon>
        <taxon>Placobranchoidea</taxon>
        <taxon>Plakobranchidae</taxon>
        <taxon>Elysia</taxon>
    </lineage>
</organism>
<dbReference type="Proteomes" id="UP001283361">
    <property type="component" value="Unassembled WGS sequence"/>
</dbReference>
<sequence length="69" mass="7254">MEDKDSSPCLAVDQQVPPPADVLSIPAVDTASYMDTPSTSTLPLVVALRCISGSDPCHESRPTSGFIHV</sequence>
<accession>A0AAE0YX44</accession>
<reference evidence="1" key="1">
    <citation type="journal article" date="2023" name="G3 (Bethesda)">
        <title>A reference genome for the long-term kleptoplast-retaining sea slug Elysia crispata morphotype clarki.</title>
        <authorList>
            <person name="Eastman K.E."/>
            <person name="Pendleton A.L."/>
            <person name="Shaikh M.A."/>
            <person name="Suttiyut T."/>
            <person name="Ogas R."/>
            <person name="Tomko P."/>
            <person name="Gavelis G."/>
            <person name="Widhalm J.R."/>
            <person name="Wisecaver J.H."/>
        </authorList>
    </citation>
    <scope>NUCLEOTIDE SEQUENCE</scope>
    <source>
        <strain evidence="1">ECLA1</strain>
    </source>
</reference>
<keyword evidence="2" id="KW-1185">Reference proteome</keyword>
<evidence type="ECO:0000313" key="2">
    <source>
        <dbReference type="Proteomes" id="UP001283361"/>
    </source>
</evidence>
<comment type="caution">
    <text evidence="1">The sequence shown here is derived from an EMBL/GenBank/DDBJ whole genome shotgun (WGS) entry which is preliminary data.</text>
</comment>